<gene>
    <name evidence="4" type="ORF">MYCFIDRAFT_77166</name>
</gene>
<keyword evidence="3" id="KW-0472">Membrane</keyword>
<dbReference type="VEuPathDB" id="FungiDB:MYCFIDRAFT_77166"/>
<dbReference type="Proteomes" id="UP000016932">
    <property type="component" value="Unassembled WGS sequence"/>
</dbReference>
<keyword evidence="3" id="KW-1133">Transmembrane helix</keyword>
<name>M3BD31_PSEFD</name>
<keyword evidence="3" id="KW-0812">Transmembrane</keyword>
<dbReference type="RefSeq" id="XP_007922744.1">
    <property type="nucleotide sequence ID" value="XM_007924553.1"/>
</dbReference>
<evidence type="ECO:0000313" key="4">
    <source>
        <dbReference type="EMBL" id="EME87063.1"/>
    </source>
</evidence>
<evidence type="ECO:0000256" key="1">
    <source>
        <dbReference type="SAM" id="Coils"/>
    </source>
</evidence>
<accession>M3BD31</accession>
<organism evidence="4 5">
    <name type="scientific">Pseudocercospora fijiensis (strain CIRAD86)</name>
    <name type="common">Black leaf streak disease fungus</name>
    <name type="synonym">Mycosphaerella fijiensis</name>
    <dbReference type="NCBI Taxonomy" id="383855"/>
    <lineage>
        <taxon>Eukaryota</taxon>
        <taxon>Fungi</taxon>
        <taxon>Dikarya</taxon>
        <taxon>Ascomycota</taxon>
        <taxon>Pezizomycotina</taxon>
        <taxon>Dothideomycetes</taxon>
        <taxon>Dothideomycetidae</taxon>
        <taxon>Mycosphaerellales</taxon>
        <taxon>Mycosphaerellaceae</taxon>
        <taxon>Pseudocercospora</taxon>
    </lineage>
</organism>
<evidence type="ECO:0000313" key="5">
    <source>
        <dbReference type="Proteomes" id="UP000016932"/>
    </source>
</evidence>
<dbReference type="OrthoDB" id="10475487at2759"/>
<feature type="coiled-coil region" evidence="1">
    <location>
        <begin position="122"/>
        <end position="336"/>
    </location>
</feature>
<sequence length="394" mass="43808">MAAEGSARAASRQDAKPKPSPRLPRLSPAPLFNAALKTNPKSPSSPISILNDYVSRGVAQSTQKDSSVSKTEYDQLKAVVSRAKTVIAGWNSDRLGNVLDLLTLEAQVERVGKVFLAKNKELKELREDIESLKFAASSREQEIHEQAAAANSSIKALQEELASVKGENASLQTIDRQTEEAAEQVREHQSIVDDLKEDRASLIEQYQEQHHQASEKIDELEDERAALQEEASNLREEHYASLKESGDTIGNLQQEILALETSNSTLEENLMQAQSAVEDLALSAEEFEQTVKHLEQERNNQAKHWQTVLENAEAQNRRLLQELELAESLLEKSREETVAAIEGSKEKETAASHRLREVEDGRVHSSALAFALGVVMGFIALFGVFYCRDLEEEI</sequence>
<proteinExistence type="predicted"/>
<keyword evidence="1" id="KW-0175">Coiled coil</keyword>
<feature type="region of interest" description="Disordered" evidence="2">
    <location>
        <begin position="1"/>
        <end position="47"/>
    </location>
</feature>
<dbReference type="AlphaFoldDB" id="M3BD31"/>
<dbReference type="EMBL" id="KB446556">
    <property type="protein sequence ID" value="EME87063.1"/>
    <property type="molecule type" value="Genomic_DNA"/>
</dbReference>
<feature type="transmembrane region" description="Helical" evidence="3">
    <location>
        <begin position="367"/>
        <end position="387"/>
    </location>
</feature>
<evidence type="ECO:0000256" key="2">
    <source>
        <dbReference type="SAM" id="MobiDB-lite"/>
    </source>
</evidence>
<dbReference type="GeneID" id="19341274"/>
<keyword evidence="5" id="KW-1185">Reference proteome</keyword>
<evidence type="ECO:0000256" key="3">
    <source>
        <dbReference type="SAM" id="Phobius"/>
    </source>
</evidence>
<dbReference type="Gene3D" id="1.10.287.1490">
    <property type="match status" value="1"/>
</dbReference>
<protein>
    <submittedName>
        <fullName evidence="4">Uncharacterized protein</fullName>
    </submittedName>
</protein>
<dbReference type="HOGENOM" id="CLU_700440_0_0_1"/>
<reference evidence="4 5" key="1">
    <citation type="journal article" date="2012" name="PLoS Pathog.">
        <title>Diverse lifestyles and strategies of plant pathogenesis encoded in the genomes of eighteen Dothideomycetes fungi.</title>
        <authorList>
            <person name="Ohm R.A."/>
            <person name="Feau N."/>
            <person name="Henrissat B."/>
            <person name="Schoch C.L."/>
            <person name="Horwitz B.A."/>
            <person name="Barry K.W."/>
            <person name="Condon B.J."/>
            <person name="Copeland A.C."/>
            <person name="Dhillon B."/>
            <person name="Glaser F."/>
            <person name="Hesse C.N."/>
            <person name="Kosti I."/>
            <person name="LaButti K."/>
            <person name="Lindquist E.A."/>
            <person name="Lucas S."/>
            <person name="Salamov A.A."/>
            <person name="Bradshaw R.E."/>
            <person name="Ciuffetti L."/>
            <person name="Hamelin R.C."/>
            <person name="Kema G.H.J."/>
            <person name="Lawrence C."/>
            <person name="Scott J.A."/>
            <person name="Spatafora J.W."/>
            <person name="Turgeon B.G."/>
            <person name="de Wit P.J.G.M."/>
            <person name="Zhong S."/>
            <person name="Goodwin S.B."/>
            <person name="Grigoriev I.V."/>
        </authorList>
    </citation>
    <scope>NUCLEOTIDE SEQUENCE [LARGE SCALE GENOMIC DNA]</scope>
    <source>
        <strain evidence="4 5">CIRAD86</strain>
    </source>
</reference>
<dbReference type="KEGG" id="pfj:MYCFIDRAFT_77166"/>